<sequence>MQTEKLNKHFDASLLAHDYHQLCKQLGSRPAGYPSENHVGWSAICLFSSTAKDVDLLDEAPTIRTVLADLGLSLRLVRLMCLQPGGEIRRHQDTFLSQRIARLHIPVITDERVHFYIDESRCDWKAGELWYGDFSRPHWGVNESDVERVHLVLDVMVDDALGKLFPEERLPSALESRRAAPEYPINPAKLRRFQFDFDLPQGFHLPGVLDQPLPVPLPGCVRLVDSELCVFINQQPLLKAVPDAEDLLSLVGLGLPSQLQYEFREERVSHVRLVIGGLEKTIYRC</sequence>
<dbReference type="KEGG" id="xfa:XF_2039"/>
<dbReference type="STRING" id="160492.XF_2039"/>
<dbReference type="Pfam" id="PF05118">
    <property type="entry name" value="Asp_Arg_Hydrox"/>
    <property type="match status" value="1"/>
</dbReference>
<name>Q9PBU6_XYLFA</name>
<protein>
    <recommendedName>
        <fullName evidence="1">Aspartyl/asparaginy/proline hydroxylase domain-containing protein</fullName>
    </recommendedName>
</protein>
<gene>
    <name evidence="2" type="ordered locus">XF_2039</name>
</gene>
<evidence type="ECO:0000313" key="3">
    <source>
        <dbReference type="Proteomes" id="UP000000812"/>
    </source>
</evidence>
<accession>Q9PBU6</accession>
<dbReference type="PIR" id="A82609">
    <property type="entry name" value="A82609"/>
</dbReference>
<dbReference type="EMBL" id="AE003849">
    <property type="protein sequence ID" value="AAF84841.1"/>
    <property type="molecule type" value="Genomic_DNA"/>
</dbReference>
<dbReference type="HOGENOM" id="CLU_976449_0_0_6"/>
<evidence type="ECO:0000313" key="2">
    <source>
        <dbReference type="EMBL" id="AAF84841.1"/>
    </source>
</evidence>
<dbReference type="InterPro" id="IPR007803">
    <property type="entry name" value="Asp/Arg/Pro-Hydrxlase"/>
</dbReference>
<dbReference type="SUPFAM" id="SSF51197">
    <property type="entry name" value="Clavaminate synthase-like"/>
    <property type="match status" value="1"/>
</dbReference>
<dbReference type="eggNOG" id="COG3555">
    <property type="taxonomic scope" value="Bacteria"/>
</dbReference>
<dbReference type="AlphaFoldDB" id="Q9PBU6"/>
<dbReference type="Gene3D" id="2.60.120.330">
    <property type="entry name" value="B-lactam Antibiotic, Isopenicillin N Synthase, Chain"/>
    <property type="match status" value="1"/>
</dbReference>
<evidence type="ECO:0000259" key="1">
    <source>
        <dbReference type="Pfam" id="PF05118"/>
    </source>
</evidence>
<organism evidence="2 3">
    <name type="scientific">Xylella fastidiosa (strain 9a5c)</name>
    <dbReference type="NCBI Taxonomy" id="160492"/>
    <lineage>
        <taxon>Bacteria</taxon>
        <taxon>Pseudomonadati</taxon>
        <taxon>Pseudomonadota</taxon>
        <taxon>Gammaproteobacteria</taxon>
        <taxon>Lysobacterales</taxon>
        <taxon>Lysobacteraceae</taxon>
        <taxon>Xylella</taxon>
    </lineage>
</organism>
<dbReference type="Proteomes" id="UP000000812">
    <property type="component" value="Chromosome"/>
</dbReference>
<dbReference type="RefSeq" id="WP_010894495.1">
    <property type="nucleotide sequence ID" value="NC_002488.3"/>
</dbReference>
<proteinExistence type="predicted"/>
<reference evidence="2 3" key="1">
    <citation type="journal article" date="2000" name="Nature">
        <title>The genome sequence of the plant pathogen Xylella fastidiosa.</title>
        <authorList>
            <person name="Simpson A.J."/>
            <person name="Reinach F.C."/>
            <person name="Arruda P."/>
            <person name="Abreu F.A."/>
            <person name="Acencio M."/>
            <person name="Alvarenga R."/>
            <person name="Alves L.M."/>
            <person name="Araya J.E."/>
            <person name="Baia G.S."/>
            <person name="Baptista C.S."/>
            <person name="Barros M.H."/>
            <person name="Bonaccorsi E.D."/>
            <person name="Bordin S."/>
            <person name="Bove J.M."/>
            <person name="Briones M.R."/>
            <person name="Bueno M.R."/>
            <person name="Camargo A.A."/>
            <person name="Camargo L.E."/>
            <person name="Carraro D.M."/>
            <person name="Carrer H."/>
            <person name="Colauto N.B."/>
            <person name="Colombo C."/>
            <person name="Costa F.F."/>
            <person name="Costa M.C."/>
            <person name="Costa-Neto C.M."/>
            <person name="Coutinho L.L."/>
            <person name="Cristofani M."/>
            <person name="Dias-Neto E."/>
            <person name="Docena C."/>
            <person name="El-Dorry H."/>
            <person name="Facincani A.P."/>
            <person name="Ferreira A.J."/>
            <person name="Ferreira V.C."/>
            <person name="Ferro J.A."/>
            <person name="Fraga J.S."/>
            <person name="Franca S.C."/>
            <person name="Franco M.C."/>
            <person name="Frohme M."/>
            <person name="Furlan L.R."/>
            <person name="Garnier M."/>
            <person name="Goldman G.H."/>
            <person name="Goldman M.H."/>
            <person name="Gomes S.L."/>
            <person name="Gruber A."/>
            <person name="Ho P.L."/>
            <person name="Hoheisel J.D."/>
            <person name="Junqueira M.L."/>
            <person name="Kemper E.L."/>
            <person name="Kitajima J.P."/>
            <person name="Krieger J.E."/>
            <person name="Kuramae E.E."/>
            <person name="Laigret F."/>
            <person name="Lambais M.R."/>
            <person name="Leite L.C."/>
            <person name="Lemos E.G."/>
            <person name="Lemos M.V."/>
            <person name="Lopes S.A."/>
            <person name="Lopes C.R."/>
            <person name="Machado J.A."/>
            <person name="Machado M.A."/>
            <person name="Madeira A.M."/>
            <person name="Madeira H.M."/>
            <person name="Marino C.L."/>
            <person name="Marques M.V."/>
            <person name="Martins E.A."/>
            <person name="Martins E.M."/>
            <person name="Matsukuma A.Y."/>
            <person name="Menck C.F."/>
            <person name="Miracca E.C."/>
            <person name="Miyaki C.Y."/>
            <person name="Monteriro-Vitorello C.B."/>
            <person name="Moon D.H."/>
            <person name="Nagai M.A."/>
            <person name="Nascimento A.L."/>
            <person name="Netto L.E."/>
            <person name="Nhani A.Jr."/>
            <person name="Nobrega F.G."/>
            <person name="Nunes L.R."/>
            <person name="Oliveira M.A."/>
            <person name="de Oliveira M.C."/>
            <person name="de Oliveira R.C."/>
            <person name="Palmieri D.A."/>
            <person name="Paris A."/>
            <person name="Peixoto B.R."/>
            <person name="Pereira G.A."/>
            <person name="Pereira H.A.Jr."/>
            <person name="Pesquero J.B."/>
            <person name="Quaggio R.B."/>
            <person name="Roberto P.G."/>
            <person name="Rodrigues V."/>
            <person name="de M Rosa A.J."/>
            <person name="de Rosa V.E.Jr."/>
            <person name="de Sa R.G."/>
            <person name="Santelli R.V."/>
            <person name="Sawasaki H.E."/>
            <person name="da Silva A.C."/>
            <person name="da Silva A.M."/>
            <person name="da Silva F.R."/>
            <person name="da Silva W.A.Jr."/>
            <person name="da Silveira J.F."/>
            <person name="Silvestri M.L."/>
            <person name="Siqueira W.J."/>
            <person name="de Souza A.A."/>
            <person name="de Souza A.P."/>
            <person name="Terenzi M.F."/>
            <person name="Truffi D."/>
            <person name="Tsai S.M."/>
            <person name="Tsuhako M.H."/>
            <person name="Vallada H."/>
            <person name="Van Sluys M.A."/>
            <person name="Verjovski-Almeida S."/>
            <person name="Vettore A.L."/>
            <person name="Zago M.A."/>
            <person name="Zatz M."/>
            <person name="Meidanis J."/>
            <person name="Setubal J.C."/>
        </authorList>
    </citation>
    <scope>NUCLEOTIDE SEQUENCE [LARGE SCALE GENOMIC DNA]</scope>
    <source>
        <strain evidence="2 3">9a5c</strain>
    </source>
</reference>
<dbReference type="InterPro" id="IPR027443">
    <property type="entry name" value="IPNS-like_sf"/>
</dbReference>
<feature type="domain" description="Aspartyl/asparaginy/proline hydroxylase" evidence="1">
    <location>
        <begin position="33"/>
        <end position="156"/>
    </location>
</feature>